<dbReference type="SUPFAM" id="SSF50685">
    <property type="entry name" value="Barwin-like endoglucanases"/>
    <property type="match status" value="1"/>
</dbReference>
<sequence>MSAMTQSTWFKPMRRASLVLPAAALLACLAAVVTGSAVPGWTATARPVAADGSARAGAPLAGRIKPKVTYRGLATFYAAGKGDGSCMFGPARNMMVAAMNTTDFENAKACGAFIRVTSGGRSITVKVTNSCPTCQARQLDLSAQAFAKLAAPVKGRIAIKWRLLSPKTSLKVSVRYKSGSSRYWCGIQVLDHRNPIAALHVRTSKGWRKLTRTAYNYFLSPKGAGCGKAISATDIYGQKLTFTGVKLRPNVIQRTRFQFSRH</sequence>
<dbReference type="PANTHER" id="PTHR31836">
    <property type="match status" value="1"/>
</dbReference>
<dbReference type="PANTHER" id="PTHR31836:SF21">
    <property type="entry name" value="EXPANSIN-LIKE PROTEIN 7"/>
    <property type="match status" value="1"/>
</dbReference>
<dbReference type="PROSITE" id="PS50842">
    <property type="entry name" value="EXPANSIN_EG45"/>
    <property type="match status" value="1"/>
</dbReference>
<evidence type="ECO:0000313" key="3">
    <source>
        <dbReference type="EMBL" id="GAA3209443.1"/>
    </source>
</evidence>
<evidence type="ECO:0000259" key="2">
    <source>
        <dbReference type="PROSITE" id="PS50842"/>
    </source>
</evidence>
<keyword evidence="4" id="KW-1185">Reference proteome</keyword>
<dbReference type="Proteomes" id="UP001501237">
    <property type="component" value="Unassembled WGS sequence"/>
</dbReference>
<dbReference type="Gene3D" id="2.60.40.760">
    <property type="entry name" value="Expansin, cellulose-binding-like domain"/>
    <property type="match status" value="1"/>
</dbReference>
<proteinExistence type="predicted"/>
<dbReference type="Pfam" id="PF03330">
    <property type="entry name" value="DPBB_1"/>
    <property type="match status" value="1"/>
</dbReference>
<comment type="caution">
    <text evidence="3">The sequence shown here is derived from an EMBL/GenBank/DDBJ whole genome shotgun (WGS) entry which is preliminary data.</text>
</comment>
<evidence type="ECO:0000256" key="1">
    <source>
        <dbReference type="ARBA" id="ARBA00022729"/>
    </source>
</evidence>
<dbReference type="SUPFAM" id="SSF49590">
    <property type="entry name" value="PHL pollen allergen"/>
    <property type="match status" value="1"/>
</dbReference>
<dbReference type="InterPro" id="IPR049818">
    <property type="entry name" value="Expansin_EXLX1-like"/>
</dbReference>
<accession>A0ABP6Q7H7</accession>
<gene>
    <name evidence="3" type="ORF">GCM10010468_26850</name>
</gene>
<dbReference type="InterPro" id="IPR007112">
    <property type="entry name" value="Expansin/allergen_DPBB_dom"/>
</dbReference>
<dbReference type="NCBIfam" id="NF041144">
    <property type="entry name" value="expansin_EXLX1"/>
    <property type="match status" value="1"/>
</dbReference>
<dbReference type="InterPro" id="IPR036908">
    <property type="entry name" value="RlpA-like_sf"/>
</dbReference>
<dbReference type="Gene3D" id="2.40.40.10">
    <property type="entry name" value="RlpA-like domain"/>
    <property type="match status" value="1"/>
</dbReference>
<organism evidence="3 4">
    <name type="scientific">Actinocorallia longicatena</name>
    <dbReference type="NCBI Taxonomy" id="111803"/>
    <lineage>
        <taxon>Bacteria</taxon>
        <taxon>Bacillati</taxon>
        <taxon>Actinomycetota</taxon>
        <taxon>Actinomycetes</taxon>
        <taxon>Streptosporangiales</taxon>
        <taxon>Thermomonosporaceae</taxon>
        <taxon>Actinocorallia</taxon>
    </lineage>
</organism>
<protein>
    <submittedName>
        <fullName evidence="3">Expansin EXLX1 family cellulose-binding protein</fullName>
    </submittedName>
</protein>
<feature type="domain" description="Expansin-like EG45" evidence="2">
    <location>
        <begin position="76"/>
        <end position="186"/>
    </location>
</feature>
<dbReference type="InterPro" id="IPR009009">
    <property type="entry name" value="RlpA-like_DPBB"/>
</dbReference>
<dbReference type="InterPro" id="IPR051477">
    <property type="entry name" value="Expansin_CellWall"/>
</dbReference>
<evidence type="ECO:0000313" key="4">
    <source>
        <dbReference type="Proteomes" id="UP001501237"/>
    </source>
</evidence>
<keyword evidence="1" id="KW-0732">Signal</keyword>
<reference evidence="4" key="1">
    <citation type="journal article" date="2019" name="Int. J. Syst. Evol. Microbiol.">
        <title>The Global Catalogue of Microorganisms (GCM) 10K type strain sequencing project: providing services to taxonomists for standard genome sequencing and annotation.</title>
        <authorList>
            <consortium name="The Broad Institute Genomics Platform"/>
            <consortium name="The Broad Institute Genome Sequencing Center for Infectious Disease"/>
            <person name="Wu L."/>
            <person name="Ma J."/>
        </authorList>
    </citation>
    <scope>NUCLEOTIDE SEQUENCE [LARGE SCALE GENOMIC DNA]</scope>
    <source>
        <strain evidence="4">JCM 9377</strain>
    </source>
</reference>
<dbReference type="CDD" id="cd22272">
    <property type="entry name" value="DPBB_EXLX1-like"/>
    <property type="match status" value="1"/>
</dbReference>
<dbReference type="EMBL" id="BAAAUV010000006">
    <property type="protein sequence ID" value="GAA3209443.1"/>
    <property type="molecule type" value="Genomic_DNA"/>
</dbReference>
<name>A0ABP6Q7H7_9ACTN</name>
<dbReference type="InterPro" id="IPR036749">
    <property type="entry name" value="Expansin_CBD_sf"/>
</dbReference>